<dbReference type="EMBL" id="LHQV01000020">
    <property type="protein sequence ID" value="OQJ97283.1"/>
    <property type="molecule type" value="Genomic_DNA"/>
</dbReference>
<evidence type="ECO:0000256" key="2">
    <source>
        <dbReference type="ARBA" id="ARBA00008220"/>
    </source>
</evidence>
<feature type="transmembrane region" description="Helical" evidence="9">
    <location>
        <begin position="222"/>
        <end position="243"/>
    </location>
</feature>
<gene>
    <name evidence="9 12" type="primary">potE</name>
    <name evidence="11" type="ORF">ACX05_16220</name>
    <name evidence="16" type="ORF">AKG60_20650</name>
    <name evidence="17" type="ORF">EHC69_21405</name>
    <name evidence="18" type="ORF">FVP01_06975</name>
    <name evidence="15" type="ORF">HKB16_09285</name>
    <name evidence="14" type="ORF">HKB21_17270</name>
    <name evidence="10" type="ORF">I7278_11715</name>
    <name evidence="12" type="ORF">IB292_06165</name>
    <name evidence="19" type="ORF">M5598_20100</name>
    <name evidence="20" type="ORF">O1Q84_22320</name>
    <name evidence="13" type="ORF">QX249_01225</name>
</gene>
<reference evidence="10" key="3">
    <citation type="journal article" date="2018" name="Genome Biol.">
        <title>SKESA: strategic k-mer extension for scrupulous assemblies.</title>
        <authorList>
            <person name="Souvorov A."/>
            <person name="Agarwala R."/>
            <person name="Lipman D.J."/>
        </authorList>
    </citation>
    <scope>NUCLEOTIDE SEQUENCE</scope>
    <source>
        <strain evidence="10">1930</strain>
    </source>
</reference>
<dbReference type="EMBL" id="JABCLD010001806">
    <property type="protein sequence ID" value="NMU27356.1"/>
    <property type="molecule type" value="Genomic_DNA"/>
</dbReference>
<dbReference type="InterPro" id="IPR050367">
    <property type="entry name" value="APC_superfamily"/>
</dbReference>
<dbReference type="GeneID" id="1192330"/>
<feature type="transmembrane region" description="Helical" evidence="9">
    <location>
        <begin position="350"/>
        <end position="373"/>
    </location>
</feature>
<dbReference type="EMBL" id="JAUHGG010000001">
    <property type="protein sequence ID" value="MDS1819259.1"/>
    <property type="molecule type" value="Genomic_DNA"/>
</dbReference>
<reference evidence="18 23" key="5">
    <citation type="submission" date="2019-08" db="EMBL/GenBank/DDBJ databases">
        <title>Emerging of two pre-pandemic pathogenic O4:KUT lineages of Vibrio parahaemolyticus in coastal eastern China.</title>
        <authorList>
            <person name="Yu H."/>
        </authorList>
    </citation>
    <scope>NUCLEOTIDE SEQUENCE [LARGE SCALE GENOMIC DNA]</scope>
    <source>
        <strain evidence="18 23">HZ17-383</strain>
    </source>
</reference>
<reference evidence="16 22" key="2">
    <citation type="submission" date="2015-08" db="EMBL/GenBank/DDBJ databases">
        <title>Draft Genome Sequences of Vibrio parahaemolyticus Strains.</title>
        <authorList>
            <person name="Gonzalez-Escalona N."/>
            <person name="DePaola A."/>
        </authorList>
    </citation>
    <scope>NUCLEOTIDE SEQUENCE [LARGE SCALE GENOMIC DNA]</scope>
    <source>
        <strain evidence="16 22">CFSAN001621</strain>
    </source>
</reference>
<feature type="transmembrane region" description="Helical" evidence="9">
    <location>
        <begin position="41"/>
        <end position="59"/>
    </location>
</feature>
<reference evidence="17 24" key="4">
    <citation type="submission" date="2018-12" db="EMBL/GenBank/DDBJ databases">
        <title>Genomic insights into the evolutionary origins and pathogenicity of five Vibrio parahaemolyticus strains isolated from the shrimp with acute hepatopancreatic necrosis disease (AHPND).</title>
        <authorList>
            <person name="Yang Q."/>
            <person name="Dong X."/>
            <person name="Xie G."/>
            <person name="Fu S."/>
            <person name="Zou P."/>
            <person name="Sun J."/>
            <person name="Wang Y."/>
            <person name="Huang J."/>
        </authorList>
    </citation>
    <scope>NUCLEOTIDE SEQUENCE [LARGE SCALE GENOMIC DNA]</scope>
    <source>
        <strain evidence="17 24">20160303005-1</strain>
    </source>
</reference>
<reference evidence="19" key="9">
    <citation type="submission" date="2022-05" db="EMBL/GenBank/DDBJ databases">
        <title>Megaplasmid of Vibrio parahaemolyticus.</title>
        <authorList>
            <person name="Strauch E."/>
            <person name="Borowiak M."/>
        </authorList>
    </citation>
    <scope>NUCLEOTIDE SEQUENCE</scope>
    <source>
        <strain evidence="19">16-VB00198</strain>
    </source>
</reference>
<dbReference type="NCBIfam" id="NF007938">
    <property type="entry name" value="PRK10655.1"/>
    <property type="match status" value="1"/>
</dbReference>
<evidence type="ECO:0000313" key="12">
    <source>
        <dbReference type="EMBL" id="MCC3804625.1"/>
    </source>
</evidence>
<dbReference type="Proteomes" id="UP000191946">
    <property type="component" value="Unassembled WGS sequence"/>
</dbReference>
<feature type="transmembrane region" description="Helical" evidence="9">
    <location>
        <begin position="385"/>
        <end position="403"/>
    </location>
</feature>
<dbReference type="Proteomes" id="UP000518904">
    <property type="component" value="Unassembled WGS sequence"/>
</dbReference>
<dbReference type="HAMAP" id="MF_02073">
    <property type="entry name" value="Putrescine_transp"/>
    <property type="match status" value="1"/>
</dbReference>
<keyword evidence="3 9" id="KW-0813">Transport</keyword>
<evidence type="ECO:0000313" key="23">
    <source>
        <dbReference type="Proteomes" id="UP000321504"/>
    </source>
</evidence>
<feature type="transmembrane region" description="Helical" evidence="9">
    <location>
        <begin position="191"/>
        <end position="210"/>
    </location>
</feature>
<dbReference type="AlphaFoldDB" id="A0A072KED9"/>
<dbReference type="Proteomes" id="UP000856022">
    <property type="component" value="Unassembled WGS sequence"/>
</dbReference>
<evidence type="ECO:0000313" key="24">
    <source>
        <dbReference type="Proteomes" id="UP000464718"/>
    </source>
</evidence>
<evidence type="ECO:0000313" key="10">
    <source>
        <dbReference type="EMBL" id="HAS6677475.1"/>
    </source>
</evidence>
<keyword evidence="9" id="KW-0050">Antiport</keyword>
<dbReference type="Proteomes" id="UP001156560">
    <property type="component" value="Chromosome 2"/>
</dbReference>
<dbReference type="EMBL" id="JACVHL010000004">
    <property type="protein sequence ID" value="MCC3804625.1"/>
    <property type="molecule type" value="Genomic_DNA"/>
</dbReference>
<evidence type="ECO:0000313" key="27">
    <source>
        <dbReference type="Proteomes" id="UP000726777"/>
    </source>
</evidence>
<evidence type="ECO:0000256" key="6">
    <source>
        <dbReference type="ARBA" id="ARBA00022970"/>
    </source>
</evidence>
<evidence type="ECO:0000313" key="18">
    <source>
        <dbReference type="EMBL" id="TXN18722.1"/>
    </source>
</evidence>
<evidence type="ECO:0000313" key="13">
    <source>
        <dbReference type="EMBL" id="MDS1819259.1"/>
    </source>
</evidence>
<evidence type="ECO:0000313" key="14">
    <source>
        <dbReference type="EMBL" id="NMU27356.1"/>
    </source>
</evidence>
<dbReference type="Pfam" id="PF13520">
    <property type="entry name" value="AA_permease_2"/>
    <property type="match status" value="1"/>
</dbReference>
<reference evidence="10" key="6">
    <citation type="submission" date="2019-12" db="EMBL/GenBank/DDBJ databases">
        <authorList>
            <consortium name="NCBI Pathogen Detection Project"/>
        </authorList>
    </citation>
    <scope>NUCLEOTIDE SEQUENCE</scope>
    <source>
        <strain evidence="10">1930</strain>
    </source>
</reference>
<dbReference type="NCBIfam" id="TIGR04299">
    <property type="entry name" value="antiport_PotE"/>
    <property type="match status" value="1"/>
</dbReference>
<dbReference type="Proteomes" id="UP001163036">
    <property type="component" value="Chromosome 2"/>
</dbReference>
<dbReference type="Proteomes" id="UP000321504">
    <property type="component" value="Unassembled WGS sequence"/>
</dbReference>
<comment type="catalytic activity">
    <reaction evidence="9">
        <text>putrescine(in) + L-ornithine(out) = putrescine(out) + L-ornithine(in)</text>
        <dbReference type="Rhea" id="RHEA:28827"/>
        <dbReference type="ChEBI" id="CHEBI:46911"/>
        <dbReference type="ChEBI" id="CHEBI:326268"/>
    </reaction>
</comment>
<feature type="transmembrane region" description="Helical" evidence="9">
    <location>
        <begin position="91"/>
        <end position="114"/>
    </location>
</feature>
<dbReference type="InterPro" id="IPR027566">
    <property type="entry name" value="Symport/antiport_PotE"/>
</dbReference>
<feature type="transmembrane region" description="Helical" evidence="9">
    <location>
        <begin position="9"/>
        <end position="29"/>
    </location>
</feature>
<reference evidence="12" key="8">
    <citation type="submission" date="2020-09" db="EMBL/GenBank/DDBJ databases">
        <title>Genome sequence of Vibrio parahaemolyticus isolates.</title>
        <authorList>
            <person name="Hammerl J.A."/>
            <person name="Strauch E."/>
        </authorList>
    </citation>
    <scope>NUCLEOTIDE SEQUENCE</scope>
    <source>
        <strain evidence="12">17-VB00146</strain>
    </source>
</reference>
<dbReference type="InterPro" id="IPR004754">
    <property type="entry name" value="Amino_acid_antiprt"/>
</dbReference>
<feature type="transmembrane region" description="Helical" evidence="9">
    <location>
        <begin position="324"/>
        <end position="344"/>
    </location>
</feature>
<evidence type="ECO:0000256" key="8">
    <source>
        <dbReference type="ARBA" id="ARBA00023136"/>
    </source>
</evidence>
<dbReference type="Proteomes" id="UP000726777">
    <property type="component" value="Unassembled WGS sequence"/>
</dbReference>
<dbReference type="PANTHER" id="PTHR42770">
    <property type="entry name" value="AMINO ACID TRANSPORTER-RELATED"/>
    <property type="match status" value="1"/>
</dbReference>
<feature type="transmembrane region" description="Helical" evidence="9">
    <location>
        <begin position="409"/>
        <end position="429"/>
    </location>
</feature>
<dbReference type="PIRSF" id="PIRSF006060">
    <property type="entry name" value="AA_transporter"/>
    <property type="match status" value="1"/>
</dbReference>
<dbReference type="Proteomes" id="UP001253193">
    <property type="component" value="Unassembled WGS sequence"/>
</dbReference>
<evidence type="ECO:0000256" key="1">
    <source>
        <dbReference type="ARBA" id="ARBA00004651"/>
    </source>
</evidence>
<keyword evidence="9" id="KW-0997">Cell inner membrane</keyword>
<dbReference type="InterPro" id="IPR002293">
    <property type="entry name" value="AA/rel_permease1"/>
</dbReference>
<dbReference type="EMBL" id="LIRS01000088">
    <property type="protein sequence ID" value="KOY28871.1"/>
    <property type="molecule type" value="Genomic_DNA"/>
</dbReference>
<evidence type="ECO:0000313" key="11">
    <source>
        <dbReference type="EMBL" id="KOY28871.1"/>
    </source>
</evidence>
<dbReference type="RefSeq" id="WP_005374814.1">
    <property type="nucleotide sequence ID" value="NZ_CABMHD010000003.1"/>
</dbReference>
<evidence type="ECO:0000256" key="9">
    <source>
        <dbReference type="HAMAP-Rule" id="MF_02073"/>
    </source>
</evidence>
<dbReference type="GO" id="GO:0015496">
    <property type="term" value="F:putrescine:ornithine antiporter activity"/>
    <property type="evidence" value="ECO:0007669"/>
    <property type="project" value="InterPro"/>
</dbReference>
<reference evidence="20" key="10">
    <citation type="submission" date="2022-12" db="EMBL/GenBank/DDBJ databases">
        <title>Vibrio parahaemolyticus become highly virulent by producing novel Tc toxins.</title>
        <authorList>
            <person name="Yang F."/>
            <person name="You Y."/>
            <person name="Lai Q."/>
            <person name="Xu L."/>
            <person name="Li F."/>
        </authorList>
    </citation>
    <scope>NUCLEOTIDE SEQUENCE</scope>
    <source>
        <strain evidence="20">Vp-HL-202005</strain>
    </source>
</reference>
<feature type="transmembrane region" description="Helical" evidence="9">
    <location>
        <begin position="151"/>
        <end position="171"/>
    </location>
</feature>
<comment type="subcellular location">
    <subcellularLocation>
        <location evidence="9">Cell inner membrane</location>
        <topology evidence="9">Multi-pass membrane protein</topology>
    </subcellularLocation>
    <subcellularLocation>
        <location evidence="1">Cell membrane</location>
        <topology evidence="1">Multi-pass membrane protein</topology>
    </subcellularLocation>
</comment>
<feature type="transmembrane region" description="Helical" evidence="9">
    <location>
        <begin position="263"/>
        <end position="291"/>
    </location>
</feature>
<dbReference type="PANTHER" id="PTHR42770:SF6">
    <property type="entry name" value="PUTRESCINE TRANSPORTER POTE"/>
    <property type="match status" value="1"/>
</dbReference>
<protein>
    <recommendedName>
        <fullName evidence="9">Putrescine transporter PotE</fullName>
    </recommendedName>
    <alternativeName>
        <fullName evidence="9">Putrescine-proton symporter / putrescine-ornithine antiporter</fullName>
    </alternativeName>
</protein>
<sequence length="436" mass="46178">MSTETKKMSVVQLTILTFINMAGSGIIMLPSKLAQVGTISVLSWLITAAGSLALAYVFAKCGRFSKRDGGMNGYASYAFGKSGAFMAGWTYGLSLLIANIAIAITCVGYGSAFFEVTLSPVETCLYTIAILWICTFANFGGAKITGQIGTFTVWGVILPVCSLGIVGWFWFNPTMYIEAWNPHSLPFGEAVSASIAMTLWAFLGLESACANSEAVENPEKNVPIAVLGGTLIAAVVYIVSTNICSGIVANSELAASTAPFSTVWTVMLGSAAGKVVAGMAVLACAGSLLGWQFTIASVFKSSSDAGFFPKLFSQVDKRGTPIKGMIAITIIQSVLSLMTISPTLNEQFEALVNLAVVTNVIPYILCMGAIFIMQQVAHVPEREMKTTNVIALIGSLYSFYALYGSGYEAMMWGSIVTFLGWSAYGLIAAKHEPLAN</sequence>
<reference evidence="11 21" key="1">
    <citation type="submission" date="2015-07" db="EMBL/GenBank/DDBJ databases">
        <title>Foodborne Vibrio parahaemolyticus Isolates.</title>
        <authorList>
            <person name="Ronholm J."/>
            <person name="Petronella N."/>
            <person name="Kenwell R."/>
            <person name="Banerjee S."/>
        </authorList>
    </citation>
    <scope>NUCLEOTIDE SEQUENCE [LARGE SCALE GENOMIC DNA]</scope>
    <source>
        <strain evidence="11 21">HS-06-05</strain>
    </source>
</reference>
<dbReference type="Proteomes" id="UP000555836">
    <property type="component" value="Unassembled WGS sequence"/>
</dbReference>
<organism evidence="12 27">
    <name type="scientific">Vibrio parahaemolyticus</name>
    <dbReference type="NCBI Taxonomy" id="670"/>
    <lineage>
        <taxon>Bacteria</taxon>
        <taxon>Pseudomonadati</taxon>
        <taxon>Pseudomonadota</taxon>
        <taxon>Gammaproteobacteria</taxon>
        <taxon>Vibrionales</taxon>
        <taxon>Vibrionaceae</taxon>
        <taxon>Vibrio</taxon>
    </lineage>
</organism>
<name>A0A072KED9_VIBPH</name>
<dbReference type="OrthoDB" id="3185104at2"/>
<evidence type="ECO:0000313" key="21">
    <source>
        <dbReference type="Proteomes" id="UP000037697"/>
    </source>
</evidence>
<accession>A0A072KED9</accession>
<dbReference type="EMBL" id="VRMQ01000001">
    <property type="protein sequence ID" value="TXN18722.1"/>
    <property type="molecule type" value="Genomic_DNA"/>
</dbReference>
<keyword evidence="22" id="KW-1185">Reference proteome</keyword>
<keyword evidence="5 9" id="KW-0812">Transmembrane</keyword>
<dbReference type="GO" id="GO:0015293">
    <property type="term" value="F:symporter activity"/>
    <property type="evidence" value="ECO:0007669"/>
    <property type="project" value="UniProtKB-KW"/>
</dbReference>
<evidence type="ECO:0000313" key="15">
    <source>
        <dbReference type="EMBL" id="NMU83077.1"/>
    </source>
</evidence>
<evidence type="ECO:0000256" key="7">
    <source>
        <dbReference type="ARBA" id="ARBA00022989"/>
    </source>
</evidence>
<dbReference type="NCBIfam" id="TIGR00905">
    <property type="entry name" value="2A0302"/>
    <property type="match status" value="1"/>
</dbReference>
<evidence type="ECO:0000256" key="3">
    <source>
        <dbReference type="ARBA" id="ARBA00022448"/>
    </source>
</evidence>
<dbReference type="Proteomes" id="UP000464718">
    <property type="component" value="Chromosome ii"/>
</dbReference>
<comment type="catalytic activity">
    <reaction evidence="9">
        <text>putrescine(in) + H(+)(in) = putrescine(out) + H(+)(out)</text>
        <dbReference type="Rhea" id="RHEA:28891"/>
        <dbReference type="ChEBI" id="CHEBI:15378"/>
        <dbReference type="ChEBI" id="CHEBI:326268"/>
    </reaction>
</comment>
<evidence type="ECO:0000313" key="22">
    <source>
        <dbReference type="Proteomes" id="UP000191946"/>
    </source>
</evidence>
<keyword evidence="4 9" id="KW-1003">Cell membrane</keyword>
<dbReference type="Gene3D" id="1.20.1740.10">
    <property type="entry name" value="Amino acid/polyamine transporter I"/>
    <property type="match status" value="1"/>
</dbReference>
<keyword evidence="6 9" id="KW-0029">Amino-acid transport</keyword>
<proteinExistence type="inferred from homology"/>
<dbReference type="EMBL" id="CP034299">
    <property type="protein sequence ID" value="QHH11854.1"/>
    <property type="molecule type" value="Genomic_DNA"/>
</dbReference>
<evidence type="ECO:0000313" key="25">
    <source>
        <dbReference type="Proteomes" id="UP000518904"/>
    </source>
</evidence>
<comment type="function">
    <text evidence="9">Catalyzes both the uptake and excretion of putrescine. The uptake of putrescine is dependent on the membrane potential and the excretion involves putrescine-ornithine antiporter activity.</text>
</comment>
<evidence type="ECO:0000313" key="16">
    <source>
        <dbReference type="EMBL" id="OQJ97283.1"/>
    </source>
</evidence>
<reference evidence="13" key="11">
    <citation type="submission" date="2023-06" db="EMBL/GenBank/DDBJ databases">
        <title>Genomic Diversity of Vibrio spp. and Metagenomic Analysis of Pathogens in Florida Gulf Coastal Waters Following Hurricane Ian.</title>
        <authorList>
            <person name="Brumfield K.D."/>
        </authorList>
    </citation>
    <scope>NUCLEOTIDE SEQUENCE</scope>
    <source>
        <strain evidence="13">WBS2B-138</strain>
    </source>
</reference>
<dbReference type="EMBL" id="JABCLB010001107">
    <property type="protein sequence ID" value="NMU83077.1"/>
    <property type="molecule type" value="Genomic_DNA"/>
</dbReference>
<keyword evidence="8 9" id="KW-0472">Membrane</keyword>
<keyword evidence="7 9" id="KW-1133">Transmembrane helix</keyword>
<dbReference type="Proteomes" id="UP000037697">
    <property type="component" value="Unassembled WGS sequence"/>
</dbReference>
<reference evidence="25 26" key="7">
    <citation type="submission" date="2020-04" db="EMBL/GenBank/DDBJ databases">
        <title>Whole-genome sequencing of Vibrio spp. from China reveals different genetic environments of blaCTX-M-14 among diverse lineages.</title>
        <authorList>
            <person name="Zheng Z."/>
            <person name="Ye L."/>
            <person name="Chen S."/>
        </authorList>
    </citation>
    <scope>NUCLEOTIDE SEQUENCE [LARGE SCALE GENOMIC DNA]</scope>
    <source>
        <strain evidence="15 25">Vb0551</strain>
        <strain evidence="14 26">Vb0574</strain>
    </source>
</reference>
<comment type="similarity">
    <text evidence="2 9">Belongs to the amino acid-polyamine-organocation (APC) superfamily. Basic amino acid/polyamine antiporter (APA) (TC 2.A.3.2) family.</text>
</comment>
<keyword evidence="9" id="KW-0769">Symport</keyword>
<dbReference type="EMBL" id="CP097356">
    <property type="protein sequence ID" value="UYV28030.1"/>
    <property type="molecule type" value="Genomic_DNA"/>
</dbReference>
<dbReference type="OMA" id="LYMFVNI"/>
<dbReference type="GO" id="GO:0005886">
    <property type="term" value="C:plasma membrane"/>
    <property type="evidence" value="ECO:0007669"/>
    <property type="project" value="UniProtKB-SubCell"/>
</dbReference>
<evidence type="ECO:0000313" key="20">
    <source>
        <dbReference type="EMBL" id="WAT92108.1"/>
    </source>
</evidence>
<evidence type="ECO:0000313" key="26">
    <source>
        <dbReference type="Proteomes" id="UP000555836"/>
    </source>
</evidence>
<feature type="transmembrane region" description="Helical" evidence="9">
    <location>
        <begin position="120"/>
        <end position="139"/>
    </location>
</feature>
<evidence type="ECO:0000256" key="4">
    <source>
        <dbReference type="ARBA" id="ARBA00022475"/>
    </source>
</evidence>
<dbReference type="EMBL" id="DACQKT010000004">
    <property type="protein sequence ID" value="HAS6677475.1"/>
    <property type="molecule type" value="Genomic_DNA"/>
</dbReference>
<dbReference type="EMBL" id="CP114195">
    <property type="protein sequence ID" value="WAT92108.1"/>
    <property type="molecule type" value="Genomic_DNA"/>
</dbReference>
<evidence type="ECO:0000256" key="5">
    <source>
        <dbReference type="ARBA" id="ARBA00022692"/>
    </source>
</evidence>
<evidence type="ECO:0000313" key="19">
    <source>
        <dbReference type="EMBL" id="UYV28030.1"/>
    </source>
</evidence>
<evidence type="ECO:0000313" key="17">
    <source>
        <dbReference type="EMBL" id="QHH11854.1"/>
    </source>
</evidence>